<keyword evidence="3" id="KW-1185">Reference proteome</keyword>
<evidence type="ECO:0000313" key="2">
    <source>
        <dbReference type="EMBL" id="VDN05695.1"/>
    </source>
</evidence>
<dbReference type="PANTHER" id="PTHR38608:SF3">
    <property type="entry name" value="TNP_DDE_DOM DOMAIN-CONTAINING PROTEIN"/>
    <property type="match status" value="1"/>
</dbReference>
<evidence type="ECO:0000256" key="1">
    <source>
        <dbReference type="SAM" id="Phobius"/>
    </source>
</evidence>
<keyword evidence="1" id="KW-0812">Transmembrane</keyword>
<evidence type="ECO:0000313" key="4">
    <source>
        <dbReference type="WBParaSite" id="TCLT_0000817801-mRNA-1"/>
    </source>
</evidence>
<dbReference type="OMA" id="RQTYRRH"/>
<gene>
    <name evidence="2" type="ORF">TCLT_LOCUS8167</name>
</gene>
<keyword evidence="1" id="KW-0472">Membrane</keyword>
<dbReference type="EMBL" id="UYYF01004593">
    <property type="protein sequence ID" value="VDN05695.1"/>
    <property type="molecule type" value="Genomic_DNA"/>
</dbReference>
<proteinExistence type="predicted"/>
<dbReference type="AlphaFoldDB" id="A0A0N5D5A0"/>
<feature type="transmembrane region" description="Helical" evidence="1">
    <location>
        <begin position="105"/>
        <end position="127"/>
    </location>
</feature>
<organism evidence="4">
    <name type="scientific">Thelazia callipaeda</name>
    <name type="common">Oriental eyeworm</name>
    <name type="synonym">Parasitic nematode</name>
    <dbReference type="NCBI Taxonomy" id="103827"/>
    <lineage>
        <taxon>Eukaryota</taxon>
        <taxon>Metazoa</taxon>
        <taxon>Ecdysozoa</taxon>
        <taxon>Nematoda</taxon>
        <taxon>Chromadorea</taxon>
        <taxon>Rhabditida</taxon>
        <taxon>Spirurina</taxon>
        <taxon>Spiruromorpha</taxon>
        <taxon>Thelazioidea</taxon>
        <taxon>Thelaziidae</taxon>
        <taxon>Thelazia</taxon>
    </lineage>
</organism>
<dbReference type="PANTHER" id="PTHR38608">
    <property type="entry name" value="PROTEIN CBG07207"/>
    <property type="match status" value="1"/>
</dbReference>
<protein>
    <submittedName>
        <fullName evidence="4">Vesicle transport protein USE1</fullName>
    </submittedName>
</protein>
<dbReference type="OrthoDB" id="5798700at2759"/>
<dbReference type="Proteomes" id="UP000276776">
    <property type="component" value="Unassembled WGS sequence"/>
</dbReference>
<reference evidence="2 3" key="2">
    <citation type="submission" date="2018-11" db="EMBL/GenBank/DDBJ databases">
        <authorList>
            <consortium name="Pathogen Informatics"/>
        </authorList>
    </citation>
    <scope>NUCLEOTIDE SEQUENCE [LARGE SCALE GENOMIC DNA]</scope>
</reference>
<evidence type="ECO:0000313" key="3">
    <source>
        <dbReference type="Proteomes" id="UP000276776"/>
    </source>
</evidence>
<keyword evidence="1" id="KW-1133">Transmembrane helix</keyword>
<reference evidence="4" key="1">
    <citation type="submission" date="2017-02" db="UniProtKB">
        <authorList>
            <consortium name="WormBaseParasite"/>
        </authorList>
    </citation>
    <scope>IDENTIFICATION</scope>
</reference>
<accession>A0A0N5D5A0</accession>
<name>A0A0N5D5A0_THECL</name>
<dbReference type="WBParaSite" id="TCLT_0000817801-mRNA-1">
    <property type="protein sequence ID" value="TCLT_0000817801-mRNA-1"/>
    <property type="gene ID" value="TCLT_0000817801"/>
</dbReference>
<sequence length="128" mass="14960">MLHVFNGPIEPTSLAEFQESKKKATLFTCKNNKRKVDYLKDGRRFIDGKIENKQSASSLWSTVLARSVAQDLKARSQKDLNSNNLGYMRQYMHYLSQKLTQQRNIRIMCTLIAVNIILIVFFMYFFVL</sequence>